<dbReference type="Proteomes" id="UP000182235">
    <property type="component" value="Unassembled WGS sequence"/>
</dbReference>
<evidence type="ECO:0000256" key="1">
    <source>
        <dbReference type="SAM" id="SignalP"/>
    </source>
</evidence>
<sequence>MKLSTTIAPLMLVAAAAAAERQTTSEAKAALNDYNAAVDKIKTSAEAAGCDWVGCIASLASYTSACALAAAQGGINIPLDIACIASVGAATSACGGCP</sequence>
<reference evidence="3 4" key="1">
    <citation type="submission" date="2015-07" db="EMBL/GenBank/DDBJ databases">
        <title>Emmonsia species relationships and genome sequence.</title>
        <authorList>
            <consortium name="The Broad Institute Genomics Platform"/>
            <person name="Cuomo C.A."/>
            <person name="Munoz J.F."/>
            <person name="Imamovic A."/>
            <person name="Priest M.E."/>
            <person name="Young S."/>
            <person name="Clay O.K."/>
            <person name="McEwen J.G."/>
        </authorList>
    </citation>
    <scope>NUCLEOTIDE SEQUENCE [LARGE SCALE GENOMIC DNA]</scope>
    <source>
        <strain evidence="3 4">UAMH 9510</strain>
    </source>
</reference>
<evidence type="ECO:0000259" key="2">
    <source>
        <dbReference type="Pfam" id="PF12192"/>
    </source>
</evidence>
<dbReference type="InterPro" id="IPR022013">
    <property type="entry name" value="CBP"/>
</dbReference>
<protein>
    <recommendedName>
        <fullName evidence="2">Fungal calcium binding protein domain-containing protein</fullName>
    </recommendedName>
</protein>
<feature type="domain" description="Fungal calcium binding protein" evidence="2">
    <location>
        <begin position="25"/>
        <end position="97"/>
    </location>
</feature>
<organism evidence="3 4">
    <name type="scientific">Emergomyces pasteurianus Ep9510</name>
    <dbReference type="NCBI Taxonomy" id="1447872"/>
    <lineage>
        <taxon>Eukaryota</taxon>
        <taxon>Fungi</taxon>
        <taxon>Dikarya</taxon>
        <taxon>Ascomycota</taxon>
        <taxon>Pezizomycotina</taxon>
        <taxon>Eurotiomycetes</taxon>
        <taxon>Eurotiomycetidae</taxon>
        <taxon>Onygenales</taxon>
        <taxon>Ajellomycetaceae</taxon>
        <taxon>Emergomyces</taxon>
    </lineage>
</organism>
<dbReference type="AlphaFoldDB" id="A0A1J9PB34"/>
<dbReference type="VEuPathDB" id="FungiDB:AJ78_06284"/>
<dbReference type="Gene3D" id="1.10.1740.120">
    <property type="match status" value="1"/>
</dbReference>
<dbReference type="STRING" id="1447872.A0A1J9PB34"/>
<evidence type="ECO:0000313" key="3">
    <source>
        <dbReference type="EMBL" id="OJD13246.1"/>
    </source>
</evidence>
<dbReference type="OrthoDB" id="10431951at2759"/>
<accession>A0A1J9PB34</accession>
<name>A0A1J9PB34_9EURO</name>
<feature type="signal peptide" evidence="1">
    <location>
        <begin position="1"/>
        <end position="18"/>
    </location>
</feature>
<feature type="chain" id="PRO_5012905009" description="Fungal calcium binding protein domain-containing protein" evidence="1">
    <location>
        <begin position="19"/>
        <end position="98"/>
    </location>
</feature>
<gene>
    <name evidence="3" type="ORF">AJ78_06284</name>
</gene>
<keyword evidence="4" id="KW-1185">Reference proteome</keyword>
<dbReference type="Pfam" id="PF12192">
    <property type="entry name" value="CBP"/>
    <property type="match status" value="1"/>
</dbReference>
<dbReference type="EMBL" id="LGRN01000320">
    <property type="protein sequence ID" value="OJD13246.1"/>
    <property type="molecule type" value="Genomic_DNA"/>
</dbReference>
<keyword evidence="1" id="KW-0732">Signal</keyword>
<evidence type="ECO:0000313" key="4">
    <source>
        <dbReference type="Proteomes" id="UP000182235"/>
    </source>
</evidence>
<comment type="caution">
    <text evidence="3">The sequence shown here is derived from an EMBL/GenBank/DDBJ whole genome shotgun (WGS) entry which is preliminary data.</text>
</comment>
<proteinExistence type="predicted"/>